<feature type="chain" id="PRO_5012264741" evidence="2">
    <location>
        <begin position="21"/>
        <end position="295"/>
    </location>
</feature>
<dbReference type="InterPro" id="IPR050767">
    <property type="entry name" value="Sel1_AlgK"/>
</dbReference>
<keyword evidence="4" id="KW-1185">Reference proteome</keyword>
<dbReference type="GO" id="GO:0036503">
    <property type="term" value="P:ERAD pathway"/>
    <property type="evidence" value="ECO:0007669"/>
    <property type="project" value="TreeGrafter"/>
</dbReference>
<dbReference type="Gene3D" id="1.25.40.10">
    <property type="entry name" value="Tetratricopeptide repeat domain"/>
    <property type="match status" value="1"/>
</dbReference>
<evidence type="ECO:0000313" key="3">
    <source>
        <dbReference type="EMBL" id="GAX75410.1"/>
    </source>
</evidence>
<dbReference type="PANTHER" id="PTHR11102:SF147">
    <property type="entry name" value="SEL1L ADAPTOR SUBUNIT OF ERAD E3 UBIQUITIN LIGASE"/>
    <property type="match status" value="1"/>
</dbReference>
<dbReference type="AlphaFoldDB" id="A0A250WY11"/>
<organism evidence="3 4">
    <name type="scientific">Chlamydomonas eustigma</name>
    <dbReference type="NCBI Taxonomy" id="1157962"/>
    <lineage>
        <taxon>Eukaryota</taxon>
        <taxon>Viridiplantae</taxon>
        <taxon>Chlorophyta</taxon>
        <taxon>core chlorophytes</taxon>
        <taxon>Chlorophyceae</taxon>
        <taxon>CS clade</taxon>
        <taxon>Chlamydomonadales</taxon>
        <taxon>Chlamydomonadaceae</taxon>
        <taxon>Chlamydomonas</taxon>
    </lineage>
</organism>
<proteinExistence type="inferred from homology"/>
<comment type="similarity">
    <text evidence="1">Belongs to the sel-1 family.</text>
</comment>
<evidence type="ECO:0000313" key="4">
    <source>
        <dbReference type="Proteomes" id="UP000232323"/>
    </source>
</evidence>
<dbReference type="EMBL" id="BEGY01000012">
    <property type="protein sequence ID" value="GAX75410.1"/>
    <property type="molecule type" value="Genomic_DNA"/>
</dbReference>
<keyword evidence="2" id="KW-0732">Signal</keyword>
<dbReference type="Proteomes" id="UP000232323">
    <property type="component" value="Unassembled WGS sequence"/>
</dbReference>
<dbReference type="PANTHER" id="PTHR11102">
    <property type="entry name" value="SEL-1-LIKE PROTEIN"/>
    <property type="match status" value="1"/>
</dbReference>
<dbReference type="SUPFAM" id="SSF81901">
    <property type="entry name" value="HCP-like"/>
    <property type="match status" value="1"/>
</dbReference>
<dbReference type="InterPro" id="IPR006597">
    <property type="entry name" value="Sel1-like"/>
</dbReference>
<accession>A0A250WY11</accession>
<reference evidence="3 4" key="1">
    <citation type="submission" date="2017-08" db="EMBL/GenBank/DDBJ databases">
        <title>Acidophilic green algal genome provides insights into adaptation to an acidic environment.</title>
        <authorList>
            <person name="Hirooka S."/>
            <person name="Hirose Y."/>
            <person name="Kanesaki Y."/>
            <person name="Higuchi S."/>
            <person name="Fujiwara T."/>
            <person name="Onuma R."/>
            <person name="Era A."/>
            <person name="Ohbayashi R."/>
            <person name="Uzuka A."/>
            <person name="Nozaki H."/>
            <person name="Yoshikawa H."/>
            <person name="Miyagishima S.Y."/>
        </authorList>
    </citation>
    <scope>NUCLEOTIDE SEQUENCE [LARGE SCALE GENOMIC DNA]</scope>
    <source>
        <strain evidence="3 4">NIES-2499</strain>
    </source>
</reference>
<evidence type="ECO:0000256" key="2">
    <source>
        <dbReference type="SAM" id="SignalP"/>
    </source>
</evidence>
<evidence type="ECO:0000256" key="1">
    <source>
        <dbReference type="ARBA" id="ARBA00038101"/>
    </source>
</evidence>
<feature type="signal peptide" evidence="2">
    <location>
        <begin position="1"/>
        <end position="20"/>
    </location>
</feature>
<dbReference type="GO" id="GO:0005789">
    <property type="term" value="C:endoplasmic reticulum membrane"/>
    <property type="evidence" value="ECO:0007669"/>
    <property type="project" value="TreeGrafter"/>
</dbReference>
<dbReference type="OrthoDB" id="509488at2759"/>
<dbReference type="SMART" id="SM00671">
    <property type="entry name" value="SEL1"/>
    <property type="match status" value="3"/>
</dbReference>
<comment type="caution">
    <text evidence="3">The sequence shown here is derived from an EMBL/GenBank/DDBJ whole genome shotgun (WGS) entry which is preliminary data.</text>
</comment>
<dbReference type="STRING" id="1157962.A0A250WY11"/>
<sequence length="295" mass="32927">MTPYFFYTLLYVLIPTICFASTLKEYQELRFSDAYSIRLRTDVSLKEQQYAVELLVHATGFRITQPHLKDLYRLQNLGKRLGPVKTQGVALEGVEGVEVAEEGHVGGLRELAKVFQEGYGVDLHFNLSAALFSRAAQLGDSKAQAHMGQRHALGLASPRSWSPEGIRSFHQADEEQAILNYYFAAMGGNGMARMALGYRHLRGIGVPKSCWTAATYYQPVAEKVADLSTRPEALPLIERIRLHVQSAQGLQADRQREVVQYYQYSADKGNVDAQTAVAQVLNFGTYGVQRDHAQV</sequence>
<name>A0A250WY11_9CHLO</name>
<protein>
    <submittedName>
        <fullName evidence="3">Uncharacterized protein</fullName>
    </submittedName>
</protein>
<gene>
    <name evidence="3" type="ORF">CEUSTIGMA_g2854.t1</name>
</gene>
<dbReference type="InterPro" id="IPR011990">
    <property type="entry name" value="TPR-like_helical_dom_sf"/>
</dbReference>